<feature type="transmembrane region" description="Helical" evidence="1">
    <location>
        <begin position="14"/>
        <end position="33"/>
    </location>
</feature>
<keyword evidence="1" id="KW-1133">Transmembrane helix</keyword>
<protein>
    <submittedName>
        <fullName evidence="2">Uncharacterized protein</fullName>
    </submittedName>
</protein>
<dbReference type="Gene3D" id="1.25.40.10">
    <property type="entry name" value="Tetratricopeptide repeat domain"/>
    <property type="match status" value="1"/>
</dbReference>
<comment type="caution">
    <text evidence="2">The sequence shown here is derived from an EMBL/GenBank/DDBJ whole genome shotgun (WGS) entry which is preliminary data.</text>
</comment>
<dbReference type="AlphaFoldDB" id="A0A1Z5KHD8"/>
<reference evidence="2 3" key="1">
    <citation type="journal article" date="2015" name="Plant Cell">
        <title>Oil accumulation by the oleaginous diatom Fistulifera solaris as revealed by the genome and transcriptome.</title>
        <authorList>
            <person name="Tanaka T."/>
            <person name="Maeda Y."/>
            <person name="Veluchamy A."/>
            <person name="Tanaka M."/>
            <person name="Abida H."/>
            <person name="Marechal E."/>
            <person name="Bowler C."/>
            <person name="Muto M."/>
            <person name="Sunaga Y."/>
            <person name="Tanaka M."/>
            <person name="Yoshino T."/>
            <person name="Taniguchi T."/>
            <person name="Fukuda Y."/>
            <person name="Nemoto M."/>
            <person name="Matsumoto M."/>
            <person name="Wong P.S."/>
            <person name="Aburatani S."/>
            <person name="Fujibuchi W."/>
        </authorList>
    </citation>
    <scope>NUCLEOTIDE SEQUENCE [LARGE SCALE GENOMIC DNA]</scope>
    <source>
        <strain evidence="2 3">JPCC DA0580</strain>
    </source>
</reference>
<dbReference type="InterPro" id="IPR011990">
    <property type="entry name" value="TPR-like_helical_dom_sf"/>
</dbReference>
<keyword evidence="1" id="KW-0812">Transmembrane</keyword>
<evidence type="ECO:0000313" key="2">
    <source>
        <dbReference type="EMBL" id="GAX25679.1"/>
    </source>
</evidence>
<accession>A0A1Z5KHD8</accession>
<proteinExistence type="predicted"/>
<gene>
    <name evidence="2" type="ORF">FisN_15Lh048</name>
</gene>
<name>A0A1Z5KHD8_FISSO</name>
<dbReference type="SUPFAM" id="SSF48452">
    <property type="entry name" value="TPR-like"/>
    <property type="match status" value="1"/>
</dbReference>
<dbReference type="OrthoDB" id="52051at2759"/>
<keyword evidence="1" id="KW-0472">Membrane</keyword>
<evidence type="ECO:0000313" key="3">
    <source>
        <dbReference type="Proteomes" id="UP000198406"/>
    </source>
</evidence>
<evidence type="ECO:0000256" key="1">
    <source>
        <dbReference type="SAM" id="Phobius"/>
    </source>
</evidence>
<dbReference type="InParanoid" id="A0A1Z5KHD8"/>
<keyword evidence="3" id="KW-1185">Reference proteome</keyword>
<dbReference type="EMBL" id="BDSP01000229">
    <property type="protein sequence ID" value="GAX25679.1"/>
    <property type="molecule type" value="Genomic_DNA"/>
</dbReference>
<sequence length="286" mass="33055">MICTNNTIAFRLRAFYFVCIKIGIALAFTPRVLEAPVMTARASSILFYRDPDYAEQDELYRVRMRLEEYFAIDRQSSILREGIIAEAKARHMFLTSTGRSFRELEIELLQSLENSDDALDELVHLWTTEKDKNAAAAMLHMQKECSEGLVDEEAMLEEMTRQFPGWAEPHSRLAMLLFHQGVDQLPRAAEMAERAIGLKPWHFEALQLLVVLNHCLKDPKKAMRYRRLSLPPLSAKDNNRMRKKWVNDAMNAAAQLWGEAEHTTNRITVEHPTRFLVQAENGDYWG</sequence>
<organism evidence="2 3">
    <name type="scientific">Fistulifera solaris</name>
    <name type="common">Oleaginous diatom</name>
    <dbReference type="NCBI Taxonomy" id="1519565"/>
    <lineage>
        <taxon>Eukaryota</taxon>
        <taxon>Sar</taxon>
        <taxon>Stramenopiles</taxon>
        <taxon>Ochrophyta</taxon>
        <taxon>Bacillariophyta</taxon>
        <taxon>Bacillariophyceae</taxon>
        <taxon>Bacillariophycidae</taxon>
        <taxon>Naviculales</taxon>
        <taxon>Naviculaceae</taxon>
        <taxon>Fistulifera</taxon>
    </lineage>
</organism>
<dbReference type="Proteomes" id="UP000198406">
    <property type="component" value="Unassembled WGS sequence"/>
</dbReference>